<keyword evidence="2" id="KW-1185">Reference proteome</keyword>
<name>A0ABR2LDG5_9ASPA</name>
<reference evidence="1 2" key="1">
    <citation type="journal article" date="2022" name="Nat. Plants">
        <title>Genomes of leafy and leafless Platanthera orchids illuminate the evolution of mycoheterotrophy.</title>
        <authorList>
            <person name="Li M.H."/>
            <person name="Liu K.W."/>
            <person name="Li Z."/>
            <person name="Lu H.C."/>
            <person name="Ye Q.L."/>
            <person name="Zhang D."/>
            <person name="Wang J.Y."/>
            <person name="Li Y.F."/>
            <person name="Zhong Z.M."/>
            <person name="Liu X."/>
            <person name="Yu X."/>
            <person name="Liu D.K."/>
            <person name="Tu X.D."/>
            <person name="Liu B."/>
            <person name="Hao Y."/>
            <person name="Liao X.Y."/>
            <person name="Jiang Y.T."/>
            <person name="Sun W.H."/>
            <person name="Chen J."/>
            <person name="Chen Y.Q."/>
            <person name="Ai Y."/>
            <person name="Zhai J.W."/>
            <person name="Wu S.S."/>
            <person name="Zhou Z."/>
            <person name="Hsiao Y.Y."/>
            <person name="Wu W.L."/>
            <person name="Chen Y.Y."/>
            <person name="Lin Y.F."/>
            <person name="Hsu J.L."/>
            <person name="Li C.Y."/>
            <person name="Wang Z.W."/>
            <person name="Zhao X."/>
            <person name="Zhong W.Y."/>
            <person name="Ma X.K."/>
            <person name="Ma L."/>
            <person name="Huang J."/>
            <person name="Chen G.Z."/>
            <person name="Huang M.Z."/>
            <person name="Huang L."/>
            <person name="Peng D.H."/>
            <person name="Luo Y.B."/>
            <person name="Zou S.Q."/>
            <person name="Chen S.P."/>
            <person name="Lan S."/>
            <person name="Tsai W.C."/>
            <person name="Van de Peer Y."/>
            <person name="Liu Z.J."/>
        </authorList>
    </citation>
    <scope>NUCLEOTIDE SEQUENCE [LARGE SCALE GENOMIC DNA]</scope>
    <source>
        <strain evidence="1">Lor288</strain>
    </source>
</reference>
<evidence type="ECO:0000313" key="1">
    <source>
        <dbReference type="EMBL" id="KAK8938125.1"/>
    </source>
</evidence>
<dbReference type="EMBL" id="JBBWWR010000021">
    <property type="protein sequence ID" value="KAK8938125.1"/>
    <property type="molecule type" value="Genomic_DNA"/>
</dbReference>
<organism evidence="1 2">
    <name type="scientific">Platanthera guangdongensis</name>
    <dbReference type="NCBI Taxonomy" id="2320717"/>
    <lineage>
        <taxon>Eukaryota</taxon>
        <taxon>Viridiplantae</taxon>
        <taxon>Streptophyta</taxon>
        <taxon>Embryophyta</taxon>
        <taxon>Tracheophyta</taxon>
        <taxon>Spermatophyta</taxon>
        <taxon>Magnoliopsida</taxon>
        <taxon>Liliopsida</taxon>
        <taxon>Asparagales</taxon>
        <taxon>Orchidaceae</taxon>
        <taxon>Orchidoideae</taxon>
        <taxon>Orchideae</taxon>
        <taxon>Orchidinae</taxon>
        <taxon>Platanthera</taxon>
    </lineage>
</organism>
<evidence type="ECO:0000313" key="2">
    <source>
        <dbReference type="Proteomes" id="UP001412067"/>
    </source>
</evidence>
<proteinExistence type="predicted"/>
<accession>A0ABR2LDG5</accession>
<gene>
    <name evidence="1" type="ORF">KSP40_PGU017588</name>
</gene>
<sequence length="157" mass="17404">MGISIQLHRTLSPLFPAPPSSALFIRTLASIRYPLHFLSAQSWLREPSITARSLSSESLPTLPSQSRGGLPRFHSQILPTSKAFRLPLSFSISLTLSMFSSFANYCNADCLPSNSSIVMQGEVVRVEGDEFWHMTKVLRLSLSDRFLTSSPLLHLAV</sequence>
<dbReference type="Proteomes" id="UP001412067">
    <property type="component" value="Unassembled WGS sequence"/>
</dbReference>
<comment type="caution">
    <text evidence="1">The sequence shown here is derived from an EMBL/GenBank/DDBJ whole genome shotgun (WGS) entry which is preliminary data.</text>
</comment>
<protein>
    <submittedName>
        <fullName evidence="1">Uncharacterized protein</fullName>
    </submittedName>
</protein>